<accession>A0A1I6MAF2</accession>
<reference evidence="1 2" key="1">
    <citation type="submission" date="2016-10" db="EMBL/GenBank/DDBJ databases">
        <authorList>
            <person name="de Groot N.N."/>
        </authorList>
    </citation>
    <scope>NUCLEOTIDE SEQUENCE [LARGE SCALE GENOMIC DNA]</scope>
    <source>
        <strain evidence="1 2">S5-249</strain>
    </source>
</reference>
<proteinExistence type="predicted"/>
<dbReference type="Proteomes" id="UP000198824">
    <property type="component" value="Unassembled WGS sequence"/>
</dbReference>
<dbReference type="EMBL" id="FOZG01000003">
    <property type="protein sequence ID" value="SFS12704.1"/>
    <property type="molecule type" value="Genomic_DNA"/>
</dbReference>
<dbReference type="STRING" id="1166337.SAMN05192580_3794"/>
<evidence type="ECO:0000313" key="2">
    <source>
        <dbReference type="Proteomes" id="UP000198824"/>
    </source>
</evidence>
<protein>
    <submittedName>
        <fullName evidence="1">Uncharacterized protein</fullName>
    </submittedName>
</protein>
<dbReference type="RefSeq" id="WP_093317165.1">
    <property type="nucleotide sequence ID" value="NZ_FOZG01000003.1"/>
</dbReference>
<keyword evidence="2" id="KW-1185">Reference proteome</keyword>
<sequence>MARRDEEFPVDLPGHTVLGGHPLRWASGAIATATLFLAATNAVAIDGWAAELEPTPAVARLNAATAWWRAATDRVGLGAPRAALHTEWKKAEAAHLPGQAAAEE</sequence>
<gene>
    <name evidence="1" type="ORF">SAMN05192580_3794</name>
</gene>
<name>A0A1I6MAF2_9SPHN</name>
<organism evidence="1 2">
    <name type="scientific">Sphingomonas jatrophae</name>
    <dbReference type="NCBI Taxonomy" id="1166337"/>
    <lineage>
        <taxon>Bacteria</taxon>
        <taxon>Pseudomonadati</taxon>
        <taxon>Pseudomonadota</taxon>
        <taxon>Alphaproteobacteria</taxon>
        <taxon>Sphingomonadales</taxon>
        <taxon>Sphingomonadaceae</taxon>
        <taxon>Sphingomonas</taxon>
    </lineage>
</organism>
<evidence type="ECO:0000313" key="1">
    <source>
        <dbReference type="EMBL" id="SFS12704.1"/>
    </source>
</evidence>
<dbReference type="OrthoDB" id="7574747at2"/>
<dbReference type="AlphaFoldDB" id="A0A1I6MAF2"/>